<dbReference type="Proteomes" id="UP000276215">
    <property type="component" value="Unassembled WGS sequence"/>
</dbReference>
<accession>A0A3N4J4L6</accession>
<name>A0A3N4J4L6_9PEZI</name>
<keyword evidence="8" id="KW-1185">Reference proteome</keyword>
<proteinExistence type="inferred from homology"/>
<dbReference type="PROSITE" id="PS00674">
    <property type="entry name" value="AAA"/>
    <property type="match status" value="1"/>
</dbReference>
<dbReference type="GO" id="GO:1990275">
    <property type="term" value="F:preribosome binding"/>
    <property type="evidence" value="ECO:0007669"/>
    <property type="project" value="TreeGrafter"/>
</dbReference>
<evidence type="ECO:0000259" key="6">
    <source>
        <dbReference type="SMART" id="SM00382"/>
    </source>
</evidence>
<dbReference type="InterPro" id="IPR003960">
    <property type="entry name" value="ATPase_AAA_CS"/>
</dbReference>
<dbReference type="GO" id="GO:0005634">
    <property type="term" value="C:nucleus"/>
    <property type="evidence" value="ECO:0007669"/>
    <property type="project" value="TreeGrafter"/>
</dbReference>
<dbReference type="InterPro" id="IPR003959">
    <property type="entry name" value="ATPase_AAA_core"/>
</dbReference>
<dbReference type="SUPFAM" id="SSF52540">
    <property type="entry name" value="P-loop containing nucleoside triphosphate hydrolases"/>
    <property type="match status" value="2"/>
</dbReference>
<feature type="domain" description="AAA+ ATPase" evidence="6">
    <location>
        <begin position="82"/>
        <end position="222"/>
    </location>
</feature>
<dbReference type="InterPro" id="IPR003593">
    <property type="entry name" value="AAA+_ATPase"/>
</dbReference>
<dbReference type="Gene3D" id="3.40.50.300">
    <property type="entry name" value="P-loop containing nucleotide triphosphate hydrolases"/>
    <property type="match status" value="2"/>
</dbReference>
<dbReference type="Pfam" id="PF00004">
    <property type="entry name" value="AAA"/>
    <property type="match status" value="2"/>
</dbReference>
<evidence type="ECO:0000313" key="7">
    <source>
        <dbReference type="EMBL" id="RPA93105.1"/>
    </source>
</evidence>
<dbReference type="FunFam" id="3.40.50.300:FF:000365">
    <property type="entry name" value="Ribosome biogenesis ATPase RIX7"/>
    <property type="match status" value="1"/>
</dbReference>
<dbReference type="InterPro" id="IPR050168">
    <property type="entry name" value="AAA_ATPase_domain"/>
</dbReference>
<reference evidence="7 8" key="1">
    <citation type="journal article" date="2018" name="Nat. Ecol. Evol.">
        <title>Pezizomycetes genomes reveal the molecular basis of ectomycorrhizal truffle lifestyle.</title>
        <authorList>
            <person name="Murat C."/>
            <person name="Payen T."/>
            <person name="Noel B."/>
            <person name="Kuo A."/>
            <person name="Morin E."/>
            <person name="Chen J."/>
            <person name="Kohler A."/>
            <person name="Krizsan K."/>
            <person name="Balestrini R."/>
            <person name="Da Silva C."/>
            <person name="Montanini B."/>
            <person name="Hainaut M."/>
            <person name="Levati E."/>
            <person name="Barry K.W."/>
            <person name="Belfiori B."/>
            <person name="Cichocki N."/>
            <person name="Clum A."/>
            <person name="Dockter R.B."/>
            <person name="Fauchery L."/>
            <person name="Guy J."/>
            <person name="Iotti M."/>
            <person name="Le Tacon F."/>
            <person name="Lindquist E.A."/>
            <person name="Lipzen A."/>
            <person name="Malagnac F."/>
            <person name="Mello A."/>
            <person name="Molinier V."/>
            <person name="Miyauchi S."/>
            <person name="Poulain J."/>
            <person name="Riccioni C."/>
            <person name="Rubini A."/>
            <person name="Sitrit Y."/>
            <person name="Splivallo R."/>
            <person name="Traeger S."/>
            <person name="Wang M."/>
            <person name="Zifcakova L."/>
            <person name="Wipf D."/>
            <person name="Zambonelli A."/>
            <person name="Paolocci F."/>
            <person name="Nowrousian M."/>
            <person name="Ottonello S."/>
            <person name="Baldrian P."/>
            <person name="Spatafora J.W."/>
            <person name="Henrissat B."/>
            <person name="Nagy L.G."/>
            <person name="Aury J.M."/>
            <person name="Wincker P."/>
            <person name="Grigoriev I.V."/>
            <person name="Bonfante P."/>
            <person name="Martin F.M."/>
        </authorList>
    </citation>
    <scope>NUCLEOTIDE SEQUENCE [LARGE SCALE GENOMIC DNA]</scope>
    <source>
        <strain evidence="7 8">120613-1</strain>
    </source>
</reference>
<evidence type="ECO:0000256" key="3">
    <source>
        <dbReference type="ARBA" id="ARBA00022840"/>
    </source>
</evidence>
<dbReference type="InterPro" id="IPR027417">
    <property type="entry name" value="P-loop_NTPase"/>
</dbReference>
<keyword evidence="2 4" id="KW-0547">Nucleotide-binding</keyword>
<evidence type="ECO:0000313" key="8">
    <source>
        <dbReference type="Proteomes" id="UP000276215"/>
    </source>
</evidence>
<dbReference type="InterPro" id="IPR041569">
    <property type="entry name" value="AAA_lid_3"/>
</dbReference>
<evidence type="ECO:0000256" key="1">
    <source>
        <dbReference type="ARBA" id="ARBA00006914"/>
    </source>
</evidence>
<dbReference type="GO" id="GO:0042254">
    <property type="term" value="P:ribosome biogenesis"/>
    <property type="evidence" value="ECO:0007669"/>
    <property type="project" value="TreeGrafter"/>
</dbReference>
<dbReference type="SMART" id="SM00382">
    <property type="entry name" value="AAA"/>
    <property type="match status" value="2"/>
</dbReference>
<dbReference type="GO" id="GO:0003723">
    <property type="term" value="F:RNA binding"/>
    <property type="evidence" value="ECO:0007669"/>
    <property type="project" value="TreeGrafter"/>
</dbReference>
<dbReference type="PANTHER" id="PTHR23077:SF171">
    <property type="entry name" value="NUCLEAR VALOSIN-CONTAINING PROTEIN-LIKE"/>
    <property type="match status" value="1"/>
</dbReference>
<dbReference type="AlphaFoldDB" id="A0A3N4J4L6"/>
<keyword evidence="3 4" id="KW-0067">ATP-binding</keyword>
<feature type="region of interest" description="Disordered" evidence="5">
    <location>
        <begin position="24"/>
        <end position="43"/>
    </location>
</feature>
<dbReference type="PANTHER" id="PTHR23077">
    <property type="entry name" value="AAA-FAMILY ATPASE"/>
    <property type="match status" value="1"/>
</dbReference>
<dbReference type="OrthoDB" id="27435at2759"/>
<sequence length="596" mass="66558">MNEQIAGNAMMALRVLQKRKERLPVKDGESVKRQKQKNSREPPKNIFLTDIGVREEAIYDLFDFIVMPLLHPEVILHTGANLPCGVLLHGPPGCGKTMLANAIAREVGLPFIAISAPSIVSGISGETEMKLRGLFEEAREIAPCLIFIDEIEAITWKRDNPERETERTIVSQMMTCMDDLTLEKTGGKPVMIIGATNRPDILDPAFRRPGRFDKEIYLGVRDEVAREKILRVLCEKWRLTEDFDFKKLAKTTAGFVGADLSALAEEACTVAMRRLYKTLENPSAATDPLEQLDPLYVTFPDFLTAITKIQRTSKREGFATVPDVTWADVWALESLKDEMQMAIVWPIKKPEFFTSVGLTAPSGTLLAKAVANKSGANFISIHGPELLNKYVGESERAVRQFFSRARASIPCLIFFNELDALTPRHNGGLSESSSRVVNTLRTELDGFNDRKGIYIIATANRPDVIDPGMLRPGRLDRFLFVDLPNAEGRVEILKTITKKTPLSNIDLRQALAEDNRCKNFSGADLAELVKQARALALKQSFTEDDEVKEGKNTSNLQVVATWEHFGKAFEHIRPSVSEDSRDQYQEMATTFGSEGQ</sequence>
<organism evidence="7 8">
    <name type="scientific">Choiromyces venosus 120613-1</name>
    <dbReference type="NCBI Taxonomy" id="1336337"/>
    <lineage>
        <taxon>Eukaryota</taxon>
        <taxon>Fungi</taxon>
        <taxon>Dikarya</taxon>
        <taxon>Ascomycota</taxon>
        <taxon>Pezizomycotina</taxon>
        <taxon>Pezizomycetes</taxon>
        <taxon>Pezizales</taxon>
        <taxon>Tuberaceae</taxon>
        <taxon>Choiromyces</taxon>
    </lineage>
</organism>
<protein>
    <submittedName>
        <fullName evidence="7">AAA-domain-containing protein</fullName>
    </submittedName>
</protein>
<dbReference type="Gene3D" id="1.10.8.60">
    <property type="match status" value="2"/>
</dbReference>
<dbReference type="Pfam" id="PF17862">
    <property type="entry name" value="AAA_lid_3"/>
    <property type="match status" value="1"/>
</dbReference>
<evidence type="ECO:0000256" key="5">
    <source>
        <dbReference type="SAM" id="MobiDB-lite"/>
    </source>
</evidence>
<evidence type="ECO:0000256" key="4">
    <source>
        <dbReference type="RuleBase" id="RU003651"/>
    </source>
</evidence>
<evidence type="ECO:0000256" key="2">
    <source>
        <dbReference type="ARBA" id="ARBA00022741"/>
    </source>
</evidence>
<gene>
    <name evidence="7" type="ORF">L873DRAFT_1830848</name>
</gene>
<dbReference type="GO" id="GO:0016887">
    <property type="term" value="F:ATP hydrolysis activity"/>
    <property type="evidence" value="ECO:0007669"/>
    <property type="project" value="InterPro"/>
</dbReference>
<feature type="domain" description="AAA+ ATPase" evidence="6">
    <location>
        <begin position="352"/>
        <end position="485"/>
    </location>
</feature>
<comment type="similarity">
    <text evidence="1 4">Belongs to the AAA ATPase family.</text>
</comment>
<dbReference type="EMBL" id="ML120460">
    <property type="protein sequence ID" value="RPA93105.1"/>
    <property type="molecule type" value="Genomic_DNA"/>
</dbReference>
<dbReference type="STRING" id="1336337.A0A3N4J4L6"/>
<dbReference type="GO" id="GO:0005524">
    <property type="term" value="F:ATP binding"/>
    <property type="evidence" value="ECO:0007669"/>
    <property type="project" value="UniProtKB-KW"/>
</dbReference>